<evidence type="ECO:0000313" key="2">
    <source>
        <dbReference type="EMBL" id="KKQ36079.1"/>
    </source>
</evidence>
<dbReference type="Proteomes" id="UP000034852">
    <property type="component" value="Unassembled WGS sequence"/>
</dbReference>
<dbReference type="InterPro" id="IPR018711">
    <property type="entry name" value="NAGPA"/>
</dbReference>
<dbReference type="AlphaFoldDB" id="A0A0G0JH42"/>
<feature type="non-terminal residue" evidence="2">
    <location>
        <position position="1"/>
    </location>
</feature>
<dbReference type="Pfam" id="PF09992">
    <property type="entry name" value="NAGPA"/>
    <property type="match status" value="1"/>
</dbReference>
<evidence type="ECO:0000313" key="3">
    <source>
        <dbReference type="Proteomes" id="UP000034852"/>
    </source>
</evidence>
<organism evidence="2 3">
    <name type="scientific">candidate division WS6 bacterium GW2011_GWA2_37_6</name>
    <dbReference type="NCBI Taxonomy" id="1619087"/>
    <lineage>
        <taxon>Bacteria</taxon>
        <taxon>Candidatus Dojkabacteria</taxon>
    </lineage>
</organism>
<feature type="domain" description="Phosphodiester glycosidase" evidence="1">
    <location>
        <begin position="10"/>
        <end position="109"/>
    </location>
</feature>
<comment type="caution">
    <text evidence="2">The sequence shown here is derived from an EMBL/GenBank/DDBJ whole genome shotgun (WGS) entry which is preliminary data.</text>
</comment>
<name>A0A0G0JH42_9BACT</name>
<accession>A0A0G0JH42</accession>
<gene>
    <name evidence="2" type="ORF">US52_C0009G0001</name>
</gene>
<protein>
    <recommendedName>
        <fullName evidence="1">Phosphodiester glycosidase domain-containing protein</fullName>
    </recommendedName>
</protein>
<dbReference type="EMBL" id="LBTH01000009">
    <property type="protein sequence ID" value="KKQ36079.1"/>
    <property type="molecule type" value="Genomic_DNA"/>
</dbReference>
<evidence type="ECO:0000259" key="1">
    <source>
        <dbReference type="Pfam" id="PF09992"/>
    </source>
</evidence>
<proteinExistence type="predicted"/>
<sequence>SYKSSVQNDVIEFQTGPLVLDDGEVQKSFVNNSVNGTTRHKRLLLATDETNRIFIIVVREKVNLIELANYLRSLNVFGKELDVINLDGGKSVALWDRYYPEVNYNSNDRLPLVICVK</sequence>
<reference evidence="2 3" key="1">
    <citation type="journal article" date="2015" name="Nature">
        <title>rRNA introns, odd ribosomes, and small enigmatic genomes across a large radiation of phyla.</title>
        <authorList>
            <person name="Brown C.T."/>
            <person name="Hug L.A."/>
            <person name="Thomas B.C."/>
            <person name="Sharon I."/>
            <person name="Castelle C.J."/>
            <person name="Singh A."/>
            <person name="Wilkins M.J."/>
            <person name="Williams K.H."/>
            <person name="Banfield J.F."/>
        </authorList>
    </citation>
    <scope>NUCLEOTIDE SEQUENCE [LARGE SCALE GENOMIC DNA]</scope>
</reference>